<dbReference type="AlphaFoldDB" id="A0A8J1T605"/>
<dbReference type="InterPro" id="IPR005331">
    <property type="entry name" value="Sulfotransferase"/>
</dbReference>
<name>A0A8J1T605_OWEFU</name>
<evidence type="ECO:0000256" key="3">
    <source>
        <dbReference type="ARBA" id="ARBA00022679"/>
    </source>
</evidence>
<comment type="caution">
    <text evidence="10">The sequence shown here is derived from an EMBL/GenBank/DDBJ whole genome shotgun (WGS) entry which is preliminary data.</text>
</comment>
<dbReference type="OrthoDB" id="2019940at2759"/>
<evidence type="ECO:0000256" key="5">
    <source>
        <dbReference type="ARBA" id="ARBA00022989"/>
    </source>
</evidence>
<dbReference type="PANTHER" id="PTHR12137:SF54">
    <property type="entry name" value="CARBOHYDRATE SULFOTRANSFERASE"/>
    <property type="match status" value="1"/>
</dbReference>
<comment type="subcellular location">
    <subcellularLocation>
        <location evidence="1 9">Golgi apparatus membrane</location>
        <topology evidence="1 9">Single-pass type II membrane protein</topology>
    </subcellularLocation>
</comment>
<evidence type="ECO:0000256" key="9">
    <source>
        <dbReference type="RuleBase" id="RU364020"/>
    </source>
</evidence>
<evidence type="ECO:0000256" key="4">
    <source>
        <dbReference type="ARBA" id="ARBA00022692"/>
    </source>
</evidence>
<keyword evidence="6 9" id="KW-0333">Golgi apparatus</keyword>
<evidence type="ECO:0000256" key="1">
    <source>
        <dbReference type="ARBA" id="ARBA00004323"/>
    </source>
</evidence>
<accession>A0A8J1T605</accession>
<keyword evidence="8 9" id="KW-0325">Glycoprotein</keyword>
<protein>
    <recommendedName>
        <fullName evidence="9">Carbohydrate sulfotransferase</fullName>
        <ecNumber evidence="9">2.8.2.-</ecNumber>
    </recommendedName>
</protein>
<keyword evidence="3 9" id="KW-0808">Transferase</keyword>
<keyword evidence="9" id="KW-0735">Signal-anchor</keyword>
<reference evidence="10" key="1">
    <citation type="submission" date="2022-03" db="EMBL/GenBank/DDBJ databases">
        <authorList>
            <person name="Martin C."/>
        </authorList>
    </citation>
    <scope>NUCLEOTIDE SEQUENCE</scope>
</reference>
<evidence type="ECO:0000256" key="8">
    <source>
        <dbReference type="ARBA" id="ARBA00023180"/>
    </source>
</evidence>
<evidence type="ECO:0000313" key="10">
    <source>
        <dbReference type="EMBL" id="CAH1784911.1"/>
    </source>
</evidence>
<evidence type="ECO:0000256" key="6">
    <source>
        <dbReference type="ARBA" id="ARBA00023034"/>
    </source>
</evidence>
<keyword evidence="9" id="KW-0119">Carbohydrate metabolism</keyword>
<organism evidence="10 11">
    <name type="scientific">Owenia fusiformis</name>
    <name type="common">Polychaete worm</name>
    <dbReference type="NCBI Taxonomy" id="6347"/>
    <lineage>
        <taxon>Eukaryota</taxon>
        <taxon>Metazoa</taxon>
        <taxon>Spiralia</taxon>
        <taxon>Lophotrochozoa</taxon>
        <taxon>Annelida</taxon>
        <taxon>Polychaeta</taxon>
        <taxon>Sedentaria</taxon>
        <taxon>Canalipalpata</taxon>
        <taxon>Sabellida</taxon>
        <taxon>Oweniida</taxon>
        <taxon>Oweniidae</taxon>
        <taxon>Owenia</taxon>
    </lineage>
</organism>
<keyword evidence="7" id="KW-0472">Membrane</keyword>
<comment type="similarity">
    <text evidence="2 9">Belongs to the sulfotransferase 2 family.</text>
</comment>
<evidence type="ECO:0000313" key="11">
    <source>
        <dbReference type="Proteomes" id="UP000749559"/>
    </source>
</evidence>
<evidence type="ECO:0000256" key="2">
    <source>
        <dbReference type="ARBA" id="ARBA00006339"/>
    </source>
</evidence>
<dbReference type="Pfam" id="PF03567">
    <property type="entry name" value="Sulfotransfer_2"/>
    <property type="match status" value="1"/>
</dbReference>
<dbReference type="Proteomes" id="UP000749559">
    <property type="component" value="Unassembled WGS sequence"/>
</dbReference>
<dbReference type="GO" id="GO:0008146">
    <property type="term" value="F:sulfotransferase activity"/>
    <property type="evidence" value="ECO:0007669"/>
    <property type="project" value="InterPro"/>
</dbReference>
<dbReference type="InterPro" id="IPR018011">
    <property type="entry name" value="Carb_sulfotrans_8-10"/>
</dbReference>
<dbReference type="EMBL" id="CAIIXF020000005">
    <property type="protein sequence ID" value="CAH1784911.1"/>
    <property type="molecule type" value="Genomic_DNA"/>
</dbReference>
<sequence>MISKKALSVFLCISISINGLYLLKDCFSNFEIKESPQNMRPTWTSHEFRKTNTTEMKHETIETKTNTSTKTNTFLDSEYNEMKGSQRKEHEHSTVQSHDIELVLNKRRQSMQQACEITTPHPTIEGLPWSEYILVSNKLKMVYCMIPKVASSSWLTALLTLHMGIAIEELDVWPIWKENVHPPHLTDYSTEIQKKILGEYFKFMFIRDPLDRLISAWDDKFNHTKPYYSHRYGTEIIQRYRANPSIEAVQTGDNVTFNELVSYITDIDVIQRADEHWRPMTDLCHPCLIDYDMYGNFYNVEEESKFVFKNLDINESNMTLPHANLGNNNTKSILNGYNKTVETSKLKEFYSHISLEKIIKLQDQYKQDYALFSDALQLNKLVED</sequence>
<gene>
    <name evidence="10" type="ORF">OFUS_LOCUS11033</name>
</gene>
<keyword evidence="11" id="KW-1185">Reference proteome</keyword>
<proteinExistence type="inferred from homology"/>
<dbReference type="EC" id="2.8.2.-" evidence="9"/>
<keyword evidence="4" id="KW-0812">Transmembrane</keyword>
<evidence type="ECO:0000256" key="7">
    <source>
        <dbReference type="ARBA" id="ARBA00023136"/>
    </source>
</evidence>
<keyword evidence="5" id="KW-1133">Transmembrane helix</keyword>
<dbReference type="GO" id="GO:0000139">
    <property type="term" value="C:Golgi membrane"/>
    <property type="evidence" value="ECO:0007669"/>
    <property type="project" value="UniProtKB-SubCell"/>
</dbReference>
<dbReference type="GO" id="GO:0016051">
    <property type="term" value="P:carbohydrate biosynthetic process"/>
    <property type="evidence" value="ECO:0007669"/>
    <property type="project" value="InterPro"/>
</dbReference>
<dbReference type="PANTHER" id="PTHR12137">
    <property type="entry name" value="CARBOHYDRATE SULFOTRANSFERASE"/>
    <property type="match status" value="1"/>
</dbReference>